<gene>
    <name evidence="1" type="ORF">K435DRAFT_964647</name>
</gene>
<evidence type="ECO:0000313" key="1">
    <source>
        <dbReference type="EMBL" id="THU98976.1"/>
    </source>
</evidence>
<accession>A0A4S8M9A6</accession>
<keyword evidence="2" id="KW-1185">Reference proteome</keyword>
<dbReference type="AlphaFoldDB" id="A0A4S8M9A6"/>
<reference evidence="1 2" key="1">
    <citation type="journal article" date="2019" name="Nat. Ecol. Evol.">
        <title>Megaphylogeny resolves global patterns of mushroom evolution.</title>
        <authorList>
            <person name="Varga T."/>
            <person name="Krizsan K."/>
            <person name="Foldi C."/>
            <person name="Dima B."/>
            <person name="Sanchez-Garcia M."/>
            <person name="Sanchez-Ramirez S."/>
            <person name="Szollosi G.J."/>
            <person name="Szarkandi J.G."/>
            <person name="Papp V."/>
            <person name="Albert L."/>
            <person name="Andreopoulos W."/>
            <person name="Angelini C."/>
            <person name="Antonin V."/>
            <person name="Barry K.W."/>
            <person name="Bougher N.L."/>
            <person name="Buchanan P."/>
            <person name="Buyck B."/>
            <person name="Bense V."/>
            <person name="Catcheside P."/>
            <person name="Chovatia M."/>
            <person name="Cooper J."/>
            <person name="Damon W."/>
            <person name="Desjardin D."/>
            <person name="Finy P."/>
            <person name="Geml J."/>
            <person name="Haridas S."/>
            <person name="Hughes K."/>
            <person name="Justo A."/>
            <person name="Karasinski D."/>
            <person name="Kautmanova I."/>
            <person name="Kiss B."/>
            <person name="Kocsube S."/>
            <person name="Kotiranta H."/>
            <person name="LaButti K.M."/>
            <person name="Lechner B.E."/>
            <person name="Liimatainen K."/>
            <person name="Lipzen A."/>
            <person name="Lukacs Z."/>
            <person name="Mihaltcheva S."/>
            <person name="Morgado L.N."/>
            <person name="Niskanen T."/>
            <person name="Noordeloos M.E."/>
            <person name="Ohm R.A."/>
            <person name="Ortiz-Santana B."/>
            <person name="Ovrebo C."/>
            <person name="Racz N."/>
            <person name="Riley R."/>
            <person name="Savchenko A."/>
            <person name="Shiryaev A."/>
            <person name="Soop K."/>
            <person name="Spirin V."/>
            <person name="Szebenyi C."/>
            <person name="Tomsovsky M."/>
            <person name="Tulloss R.E."/>
            <person name="Uehling J."/>
            <person name="Grigoriev I.V."/>
            <person name="Vagvolgyi C."/>
            <person name="Papp T."/>
            <person name="Martin F.M."/>
            <person name="Miettinen O."/>
            <person name="Hibbett D.S."/>
            <person name="Nagy L.G."/>
        </authorList>
    </citation>
    <scope>NUCLEOTIDE SEQUENCE [LARGE SCALE GENOMIC DNA]</scope>
    <source>
        <strain evidence="1 2">CBS 962.96</strain>
    </source>
</reference>
<dbReference type="OrthoDB" id="2956939at2759"/>
<sequence length="489" mass="55278">MDFSLNLPRSHTVLSSTYSSIDNSTDTATISTGTVHGPGALSGRALKALGTFVIRASDELVLRRRLANLHRQFLRSSPHGEGYTHELLNVPSPKEWADILEFSRRDLYTDDIRRQALEIILTYLIDLRMQRDSFPLMAELLQWPEDEITIFFSELISILPDDRLETISRNSFHSSLRNRFDVPRRRLTAVLLQCMQMLTLTSRKISCAIINAGILDLVLAFSSSKDGHVLVRLLYKMLSLGEDVRECFRLALSHRSPEDIHSVLRIMLCTLKLSYEESKLPSTTFSLETPQDLISVFLHSCMSNIFPAKDTSELAILLSEEDIVFLLLNDAGVDDQLYQHILDSQSMASTRRNLQIDIMKLLCKMAVVDSDSPAYPSRFLFTSLVLRIVVALWVVRDFDKVLLCEDDAAVAIRKTKFPERLFTFLGMLVVIFRMKEDITDFVNGLNALLADLPSLDEEMTPNQSVDSCSLDGPSMDIVPGDLSDLEGYM</sequence>
<organism evidence="1 2">
    <name type="scientific">Dendrothele bispora (strain CBS 962.96)</name>
    <dbReference type="NCBI Taxonomy" id="1314807"/>
    <lineage>
        <taxon>Eukaryota</taxon>
        <taxon>Fungi</taxon>
        <taxon>Dikarya</taxon>
        <taxon>Basidiomycota</taxon>
        <taxon>Agaricomycotina</taxon>
        <taxon>Agaricomycetes</taxon>
        <taxon>Agaricomycetidae</taxon>
        <taxon>Agaricales</taxon>
        <taxon>Agaricales incertae sedis</taxon>
        <taxon>Dendrothele</taxon>
    </lineage>
</organism>
<evidence type="ECO:0000313" key="2">
    <source>
        <dbReference type="Proteomes" id="UP000297245"/>
    </source>
</evidence>
<proteinExistence type="predicted"/>
<dbReference type="EMBL" id="ML179126">
    <property type="protein sequence ID" value="THU98976.1"/>
    <property type="molecule type" value="Genomic_DNA"/>
</dbReference>
<protein>
    <submittedName>
        <fullName evidence="1">Uncharacterized protein</fullName>
    </submittedName>
</protein>
<dbReference type="Proteomes" id="UP000297245">
    <property type="component" value="Unassembled WGS sequence"/>
</dbReference>
<name>A0A4S8M9A6_DENBC</name>